<dbReference type="Pfam" id="PF16965">
    <property type="entry name" value="CSG2"/>
    <property type="match status" value="1"/>
</dbReference>
<keyword evidence="2" id="KW-0472">Membrane</keyword>
<dbReference type="GO" id="GO:0005789">
    <property type="term" value="C:endoplasmic reticulum membrane"/>
    <property type="evidence" value="ECO:0007669"/>
    <property type="project" value="InterPro"/>
</dbReference>
<feature type="transmembrane region" description="Helical" evidence="2">
    <location>
        <begin position="305"/>
        <end position="327"/>
    </location>
</feature>
<feature type="transmembrane region" description="Helical" evidence="2">
    <location>
        <begin position="334"/>
        <end position="354"/>
    </location>
</feature>
<protein>
    <submittedName>
        <fullName evidence="3">Uncharacterized protein</fullName>
    </submittedName>
</protein>
<organism evidence="3 4">
    <name type="scientific">Zygosaccharomyces rouxii</name>
    <dbReference type="NCBI Taxonomy" id="4956"/>
    <lineage>
        <taxon>Eukaryota</taxon>
        <taxon>Fungi</taxon>
        <taxon>Dikarya</taxon>
        <taxon>Ascomycota</taxon>
        <taxon>Saccharomycotina</taxon>
        <taxon>Saccharomycetes</taxon>
        <taxon>Saccharomycetales</taxon>
        <taxon>Saccharomycetaceae</taxon>
        <taxon>Zygosaccharomyces</taxon>
    </lineage>
</organism>
<comment type="caution">
    <text evidence="3">The sequence shown here is derived from an EMBL/GenBank/DDBJ whole genome shotgun (WGS) entry which is preliminary data.</text>
</comment>
<dbReference type="GO" id="GO:0006874">
    <property type="term" value="P:intracellular calcium ion homeostasis"/>
    <property type="evidence" value="ECO:0007669"/>
    <property type="project" value="InterPro"/>
</dbReference>
<proteinExistence type="predicted"/>
<sequence>MDSRIYWFVAVFGYIIQTKCLSIVQWTVRDSGRPGIDHQGVSIFLSFMYFVPWLLLVPCARLVSLASSFTGSRPMTPELRTIDETNGIMDNDNNNNNNNSGNSNGNGVGNYNNYDNGVKRNDVFGKLVYAVKLAVLSLLLLVVIFSYMNSLSLTPAFDVALIQNTSIFEITSLLYGVCGLSRRKNVFRNFVVMMIALVGIVLVSYTKATCDLLAGKFSINQKTGELEDPFLFDRLKSCLLCGLGALALGPFTVLWNRWFNYSDRVTLSHQCQHLTYIASICMAAFLPFLPRALSTMAKVPTSKVFWLQALAAVLFGTLPHVFSLSLIQRQTLPSYSTTINLGAIIFMGITDWICEPTQTTIVRWEVIGYIMLSVSCVVLSIAYYEKKHIPLY</sequence>
<feature type="transmembrane region" description="Helical" evidence="2">
    <location>
        <begin position="274"/>
        <end position="293"/>
    </location>
</feature>
<feature type="transmembrane region" description="Helical" evidence="2">
    <location>
        <begin position="7"/>
        <end position="28"/>
    </location>
</feature>
<dbReference type="EMBL" id="BDGX01000032">
    <property type="protein sequence ID" value="GAV51607.1"/>
    <property type="molecule type" value="Genomic_DNA"/>
</dbReference>
<feature type="transmembrane region" description="Helical" evidence="2">
    <location>
        <begin position="366"/>
        <end position="384"/>
    </location>
</feature>
<keyword evidence="2" id="KW-0812">Transmembrane</keyword>
<dbReference type="OrthoDB" id="4069151at2759"/>
<accession>A0A1Q3A7H2</accession>
<feature type="transmembrane region" description="Helical" evidence="2">
    <location>
        <begin position="40"/>
        <end position="63"/>
    </location>
</feature>
<evidence type="ECO:0000313" key="3">
    <source>
        <dbReference type="EMBL" id="GAV51607.1"/>
    </source>
</evidence>
<feature type="region of interest" description="Disordered" evidence="1">
    <location>
        <begin position="85"/>
        <end position="106"/>
    </location>
</feature>
<dbReference type="AlphaFoldDB" id="A0A1Q3A7H2"/>
<reference evidence="3 4" key="1">
    <citation type="submission" date="2016-08" db="EMBL/GenBank/DDBJ databases">
        <title>Draft genome sequence of allopolyploid Zygosaccharomyces rouxii.</title>
        <authorList>
            <person name="Watanabe J."/>
            <person name="Uehara K."/>
            <person name="Mogi Y."/>
            <person name="Tsukioka Y."/>
        </authorList>
    </citation>
    <scope>NUCLEOTIDE SEQUENCE [LARGE SCALE GENOMIC DNA]</scope>
    <source>
        <strain evidence="3 4">NBRC 110957</strain>
    </source>
</reference>
<evidence type="ECO:0000313" key="4">
    <source>
        <dbReference type="Proteomes" id="UP000187013"/>
    </source>
</evidence>
<feature type="transmembrane region" description="Helical" evidence="2">
    <location>
        <begin position="190"/>
        <end position="214"/>
    </location>
</feature>
<keyword evidence="2" id="KW-1133">Transmembrane helix</keyword>
<dbReference type="Proteomes" id="UP000187013">
    <property type="component" value="Unassembled WGS sequence"/>
</dbReference>
<name>A0A1Q3A7H2_ZYGRO</name>
<feature type="transmembrane region" description="Helical" evidence="2">
    <location>
        <begin position="234"/>
        <end position="254"/>
    </location>
</feature>
<dbReference type="InterPro" id="IPR031581">
    <property type="entry name" value="Csg2"/>
</dbReference>
<feature type="transmembrane region" description="Helical" evidence="2">
    <location>
        <begin position="160"/>
        <end position="178"/>
    </location>
</feature>
<evidence type="ECO:0000256" key="1">
    <source>
        <dbReference type="SAM" id="MobiDB-lite"/>
    </source>
</evidence>
<feature type="transmembrane region" description="Helical" evidence="2">
    <location>
        <begin position="127"/>
        <end position="148"/>
    </location>
</feature>
<evidence type="ECO:0000256" key="2">
    <source>
        <dbReference type="SAM" id="Phobius"/>
    </source>
</evidence>
<dbReference type="GO" id="GO:0030234">
    <property type="term" value="F:enzyme regulator activity"/>
    <property type="evidence" value="ECO:0007669"/>
    <property type="project" value="InterPro"/>
</dbReference>
<gene>
    <name evidence="3" type="ORF">ZYGR_0AF00780</name>
</gene>
<feature type="compositionally biased region" description="Low complexity" evidence="1">
    <location>
        <begin position="91"/>
        <end position="106"/>
    </location>
</feature>